<proteinExistence type="predicted"/>
<gene>
    <name evidence="1" type="primary">WBGene00278138</name>
</gene>
<evidence type="ECO:0000313" key="1">
    <source>
        <dbReference type="EnsemblMetazoa" id="PPA39769.1"/>
    </source>
</evidence>
<organism evidence="1 2">
    <name type="scientific">Pristionchus pacificus</name>
    <name type="common">Parasitic nematode worm</name>
    <dbReference type="NCBI Taxonomy" id="54126"/>
    <lineage>
        <taxon>Eukaryota</taxon>
        <taxon>Metazoa</taxon>
        <taxon>Ecdysozoa</taxon>
        <taxon>Nematoda</taxon>
        <taxon>Chromadorea</taxon>
        <taxon>Rhabditida</taxon>
        <taxon>Rhabditina</taxon>
        <taxon>Diplogasteromorpha</taxon>
        <taxon>Diplogasteroidea</taxon>
        <taxon>Neodiplogasteridae</taxon>
        <taxon>Pristionchus</taxon>
    </lineage>
</organism>
<keyword evidence="2" id="KW-1185">Reference proteome</keyword>
<sequence>MDSKQNLSNALLPEPPVLHGFELMDFGAHNARIRLKNDRIPPYRSINGCDYTVYFIVFDIEVDISHPHLEKLHDFSL</sequence>
<protein>
    <submittedName>
        <fullName evidence="1">Uncharacterized protein</fullName>
    </submittedName>
</protein>
<dbReference type="Proteomes" id="UP000005239">
    <property type="component" value="Unassembled WGS sequence"/>
</dbReference>
<name>A0A2A6BY68_PRIPA</name>
<accession>A0A8R1UY04</accession>
<evidence type="ECO:0000313" key="2">
    <source>
        <dbReference type="Proteomes" id="UP000005239"/>
    </source>
</evidence>
<accession>A0A2A6BY68</accession>
<dbReference type="AlphaFoldDB" id="A0A2A6BY68"/>
<dbReference type="EnsemblMetazoa" id="PPA39769.1">
    <property type="protein sequence ID" value="PPA39769.1"/>
    <property type="gene ID" value="WBGene00278138"/>
</dbReference>
<reference evidence="1" key="2">
    <citation type="submission" date="2022-06" db="UniProtKB">
        <authorList>
            <consortium name="EnsemblMetazoa"/>
        </authorList>
    </citation>
    <scope>IDENTIFICATION</scope>
    <source>
        <strain evidence="1">PS312</strain>
    </source>
</reference>
<reference evidence="2" key="1">
    <citation type="journal article" date="2008" name="Nat. Genet.">
        <title>The Pristionchus pacificus genome provides a unique perspective on nematode lifestyle and parasitism.</title>
        <authorList>
            <person name="Dieterich C."/>
            <person name="Clifton S.W."/>
            <person name="Schuster L.N."/>
            <person name="Chinwalla A."/>
            <person name="Delehaunty K."/>
            <person name="Dinkelacker I."/>
            <person name="Fulton L."/>
            <person name="Fulton R."/>
            <person name="Godfrey J."/>
            <person name="Minx P."/>
            <person name="Mitreva M."/>
            <person name="Roeseler W."/>
            <person name="Tian H."/>
            <person name="Witte H."/>
            <person name="Yang S.P."/>
            <person name="Wilson R.K."/>
            <person name="Sommer R.J."/>
        </authorList>
    </citation>
    <scope>NUCLEOTIDE SEQUENCE [LARGE SCALE GENOMIC DNA]</scope>
    <source>
        <strain evidence="2">PS312</strain>
    </source>
</reference>